<dbReference type="KEGG" id="halx:M0R89_00700"/>
<dbReference type="EMBL" id="CP096659">
    <property type="protein sequence ID" value="UPV74603.1"/>
    <property type="molecule type" value="Genomic_DNA"/>
</dbReference>
<proteinExistence type="predicted"/>
<protein>
    <submittedName>
        <fullName evidence="1">Uncharacterized protein</fullName>
    </submittedName>
</protein>
<evidence type="ECO:0000313" key="1">
    <source>
        <dbReference type="EMBL" id="UPV74603.1"/>
    </source>
</evidence>
<organism evidence="1 2">
    <name type="scientific">Halorussus limi</name>
    <dbReference type="NCBI Taxonomy" id="2938695"/>
    <lineage>
        <taxon>Archaea</taxon>
        <taxon>Methanobacteriati</taxon>
        <taxon>Methanobacteriota</taxon>
        <taxon>Stenosarchaea group</taxon>
        <taxon>Halobacteria</taxon>
        <taxon>Halobacteriales</taxon>
        <taxon>Haladaptataceae</taxon>
        <taxon>Halorussus</taxon>
    </lineage>
</organism>
<accession>A0A8U0HV59</accession>
<dbReference type="AlphaFoldDB" id="A0A8U0HV59"/>
<keyword evidence="2" id="KW-1185">Reference proteome</keyword>
<sequence>MARETDDETTERRTVLKRFGQGALAVPLVTGAATRGSAETDTAGESRETGTYNHRFQVWAAEHIGFDYHFVADGPVRGVGHPEQWRGAETNNDVVSSLGNGRYRVEGHTGNGYDDTFDVGQVYRIVIDDAKIL</sequence>
<gene>
    <name evidence="1" type="ORF">M0R89_00700</name>
</gene>
<dbReference type="Proteomes" id="UP000830729">
    <property type="component" value="Chromosome"/>
</dbReference>
<dbReference type="RefSeq" id="WP_248650648.1">
    <property type="nucleotide sequence ID" value="NZ_CP096659.1"/>
</dbReference>
<reference evidence="1 2" key="1">
    <citation type="submission" date="2022-04" db="EMBL/GenBank/DDBJ databases">
        <title>Diverse halophilic archaea isolated from saline environments.</title>
        <authorList>
            <person name="Cui H.-L."/>
        </authorList>
    </citation>
    <scope>NUCLEOTIDE SEQUENCE [LARGE SCALE GENOMIC DNA]</scope>
    <source>
        <strain evidence="1 2">XZYJT49</strain>
    </source>
</reference>
<evidence type="ECO:0000313" key="2">
    <source>
        <dbReference type="Proteomes" id="UP000830729"/>
    </source>
</evidence>
<name>A0A8U0HV59_9EURY</name>
<dbReference type="GeneID" id="72183673"/>